<dbReference type="PANTHER" id="PTHR32325:SF4">
    <property type="entry name" value="TRYPTOPHANASE"/>
    <property type="match status" value="1"/>
</dbReference>
<dbReference type="Gene3D" id="3.40.640.10">
    <property type="entry name" value="Type I PLP-dependent aspartate aminotransferase-like (Major domain)"/>
    <property type="match status" value="1"/>
</dbReference>
<dbReference type="OrthoDB" id="9764079at2"/>
<dbReference type="PANTHER" id="PTHR32325">
    <property type="entry name" value="BETA-ELIMINATING LYASE-LIKE PROTEIN-RELATED"/>
    <property type="match status" value="1"/>
</dbReference>
<sequence>MKKNSAKSASKTQSAAPATNDSNASPKVKFFSGEHIPLELHKVRVVQKLHLVPVERRLAAMQEAGFNTFQLQTKDVFLDMLTDSGVNAMSDNQIAAMMQADDAYAGSQSFARLQSAVEEVFGKKYLLPAHQGRACENILAQHFVKPNSVIPMNYHFTTTLAHITRNGGRIVEILSDDALKIKSTNPFKGNIDIAKLEASIATHGAGNIPFIRMEASTNLIGGQPFSIANMRAVRAIAKKHGILLVLDASLIGENAYFVKQREAEFKNASVAKILLTMCDLADIVYFSARKVSSSRGGGICSNNKEIIDQMKNLVVLFEGFLTYGGISVREIESMAVGLRETTDETVMSQSPLFIEYLVGRLEKLGIPVVTPAGGLGCHVDAMGFVPHIPQKDYPAGALATAFYIASGVRGMERGTMSSVRDVHGHDILADAELLRLAMPRRVFTLSQVKYVEDRLAWLYKNRNLIGGIHFVEEPTVLRFFNGRLAANSDWPQKLAAKFRQDFGDSL</sequence>
<reference evidence="8 9" key="1">
    <citation type="journal article" date="2018" name="Syst. Appl. Microbiol.">
        <title>Ereboglobus luteus gen. nov. sp. nov. from cockroach guts, and new insights into the oxygen relationship of the genera Opitutus and Didymococcus (Verrucomicrobia: Opitutaceae).</title>
        <authorList>
            <person name="Tegtmeier D."/>
            <person name="Belitz A."/>
            <person name="Radek R."/>
            <person name="Heimerl T."/>
            <person name="Brune A."/>
        </authorList>
    </citation>
    <scope>NUCLEOTIDE SEQUENCE [LARGE SCALE GENOMIC DNA]</scope>
    <source>
        <strain evidence="8 9">Ho45</strain>
    </source>
</reference>
<feature type="region of interest" description="Disordered" evidence="6">
    <location>
        <begin position="1"/>
        <end position="26"/>
    </location>
</feature>
<dbReference type="Gene3D" id="3.90.1150.10">
    <property type="entry name" value="Aspartate Aminotransferase, domain 1"/>
    <property type="match status" value="1"/>
</dbReference>
<dbReference type="Proteomes" id="UP000244896">
    <property type="component" value="Chromosome"/>
</dbReference>
<gene>
    <name evidence="8" type="ORF">CKA38_03105</name>
</gene>
<evidence type="ECO:0000313" key="9">
    <source>
        <dbReference type="Proteomes" id="UP000244896"/>
    </source>
</evidence>
<dbReference type="GO" id="GO:0009072">
    <property type="term" value="P:aromatic amino acid metabolic process"/>
    <property type="evidence" value="ECO:0007669"/>
    <property type="project" value="InterPro"/>
</dbReference>
<protein>
    <submittedName>
        <fullName evidence="8">Tryptophanase</fullName>
    </submittedName>
</protein>
<feature type="modified residue" description="N6-(pyridoxal phosphate)lysine" evidence="5">
    <location>
        <position position="290"/>
    </location>
</feature>
<dbReference type="InterPro" id="IPR015424">
    <property type="entry name" value="PyrdxlP-dep_Trfase"/>
</dbReference>
<dbReference type="Pfam" id="PF01212">
    <property type="entry name" value="Beta_elim_lyase"/>
    <property type="match status" value="1"/>
</dbReference>
<evidence type="ECO:0000256" key="4">
    <source>
        <dbReference type="ARBA" id="ARBA00023239"/>
    </source>
</evidence>
<keyword evidence="9" id="KW-1185">Reference proteome</keyword>
<evidence type="ECO:0000256" key="3">
    <source>
        <dbReference type="ARBA" id="ARBA00022898"/>
    </source>
</evidence>
<dbReference type="SUPFAM" id="SSF53383">
    <property type="entry name" value="PLP-dependent transferases"/>
    <property type="match status" value="1"/>
</dbReference>
<dbReference type="InterPro" id="IPR001597">
    <property type="entry name" value="ArAA_b-elim_lyase/Thr_aldolase"/>
</dbReference>
<proteinExistence type="inferred from homology"/>
<accession>A0A2U8E0K9</accession>
<evidence type="ECO:0000256" key="2">
    <source>
        <dbReference type="ARBA" id="ARBA00009721"/>
    </source>
</evidence>
<dbReference type="EMBL" id="CP023004">
    <property type="protein sequence ID" value="AWI08378.1"/>
    <property type="molecule type" value="Genomic_DNA"/>
</dbReference>
<evidence type="ECO:0000256" key="5">
    <source>
        <dbReference type="PIRSR" id="PIRSR611166-50"/>
    </source>
</evidence>
<comment type="cofactor">
    <cofactor evidence="1 5">
        <name>pyridoxal 5'-phosphate</name>
        <dbReference type="ChEBI" id="CHEBI:597326"/>
    </cofactor>
</comment>
<evidence type="ECO:0000256" key="6">
    <source>
        <dbReference type="SAM" id="MobiDB-lite"/>
    </source>
</evidence>
<dbReference type="NCBIfam" id="NF009709">
    <property type="entry name" value="PRK13238.1"/>
    <property type="match status" value="1"/>
</dbReference>
<feature type="compositionally biased region" description="Low complexity" evidence="6">
    <location>
        <begin position="1"/>
        <end position="16"/>
    </location>
</feature>
<feature type="domain" description="Aromatic amino acid beta-eliminating lyase/threonine aldolase" evidence="7">
    <location>
        <begin position="79"/>
        <end position="452"/>
    </location>
</feature>
<evidence type="ECO:0000313" key="8">
    <source>
        <dbReference type="EMBL" id="AWI08378.1"/>
    </source>
</evidence>
<dbReference type="InterPro" id="IPR015422">
    <property type="entry name" value="PyrdxlP-dep_Trfase_small"/>
</dbReference>
<evidence type="ECO:0000256" key="1">
    <source>
        <dbReference type="ARBA" id="ARBA00001933"/>
    </source>
</evidence>
<keyword evidence="4" id="KW-0456">Lyase</keyword>
<evidence type="ECO:0000259" key="7">
    <source>
        <dbReference type="Pfam" id="PF01212"/>
    </source>
</evidence>
<dbReference type="KEGG" id="elut:CKA38_03105"/>
<keyword evidence="3 5" id="KW-0663">Pyridoxal phosphate</keyword>
<dbReference type="RefSeq" id="WP_108824183.1">
    <property type="nucleotide sequence ID" value="NZ_CP023004.1"/>
</dbReference>
<organism evidence="8 9">
    <name type="scientific">Ereboglobus luteus</name>
    <dbReference type="NCBI Taxonomy" id="1796921"/>
    <lineage>
        <taxon>Bacteria</taxon>
        <taxon>Pseudomonadati</taxon>
        <taxon>Verrucomicrobiota</taxon>
        <taxon>Opitutia</taxon>
        <taxon>Opitutales</taxon>
        <taxon>Opitutaceae</taxon>
        <taxon>Ereboglobus</taxon>
    </lineage>
</organism>
<dbReference type="AlphaFoldDB" id="A0A2U8E0K9"/>
<dbReference type="GO" id="GO:0016830">
    <property type="term" value="F:carbon-carbon lyase activity"/>
    <property type="evidence" value="ECO:0007669"/>
    <property type="project" value="InterPro"/>
</dbReference>
<dbReference type="InterPro" id="IPR015421">
    <property type="entry name" value="PyrdxlP-dep_Trfase_major"/>
</dbReference>
<name>A0A2U8E0K9_9BACT</name>
<comment type="similarity">
    <text evidence="2">Belongs to the beta-eliminating lyase family.</text>
</comment>
<dbReference type="InterPro" id="IPR011166">
    <property type="entry name" value="Beta-eliminating_lyase"/>
</dbReference>
<dbReference type="PIRSF" id="PIRSF001386">
    <property type="entry name" value="Trpase"/>
    <property type="match status" value="1"/>
</dbReference>